<accession>A0AAW0SF65</accession>
<evidence type="ECO:0000313" key="3">
    <source>
        <dbReference type="EMBL" id="KAK8373347.1"/>
    </source>
</evidence>
<dbReference type="EMBL" id="JARAKH010001221">
    <property type="protein sequence ID" value="KAK8373347.1"/>
    <property type="molecule type" value="Genomic_DNA"/>
</dbReference>
<organism evidence="3 4">
    <name type="scientific">Scylla paramamosain</name>
    <name type="common">Mud crab</name>
    <dbReference type="NCBI Taxonomy" id="85552"/>
    <lineage>
        <taxon>Eukaryota</taxon>
        <taxon>Metazoa</taxon>
        <taxon>Ecdysozoa</taxon>
        <taxon>Arthropoda</taxon>
        <taxon>Crustacea</taxon>
        <taxon>Multicrustacea</taxon>
        <taxon>Malacostraca</taxon>
        <taxon>Eumalacostraca</taxon>
        <taxon>Eucarida</taxon>
        <taxon>Decapoda</taxon>
        <taxon>Pleocyemata</taxon>
        <taxon>Brachyura</taxon>
        <taxon>Eubrachyura</taxon>
        <taxon>Portunoidea</taxon>
        <taxon>Portunidae</taxon>
        <taxon>Portuninae</taxon>
        <taxon>Scylla</taxon>
    </lineage>
</organism>
<feature type="non-terminal residue" evidence="3">
    <location>
        <position position="1"/>
    </location>
</feature>
<comment type="caution">
    <text evidence="3">The sequence shown here is derived from an EMBL/GenBank/DDBJ whole genome shotgun (WGS) entry which is preliminary data.</text>
</comment>
<gene>
    <name evidence="3" type="ORF">O3P69_013476</name>
</gene>
<sequence length="449" mass="47945">GGGGCRRWWRHCRCLPPAAGVGSPPRRRASTGASSGARATATLRSGKQVGGSDGGGGSSGGEVDGRDGGAVQAADIKEKKNVRRSKVAFSSVILDLVGLTVVVPLSPALFDCYSKHDSSGLYSSVLSCVTCYQHIIGVPARFHSVLFGVCLEHLTGVSCVPECPGTSHVSLEHPDVSHASLSVPGTFSSILKASLMGAQCCSGHAPVCWLLLAARPCLLAPAGSTPLSAGSLLAARPCLLAPAGSTPCLLAPAGSTPCLLAPLSIRKVSFNYYLHLQSYCIDPRGSPRPHIHVLHAHAHADHQGDAEHELSDFEKENLLFAFPQPSVSCFRRKDFITYKEVRSAYSCSDRCSFLNPGRSYCIDPRGSPRPHIHVLHAHAHADHQGDAEHELSDFEKENLLFAFPQPSVSCFRSSVHLPGRNPDCCTLNRLLRYQDWHRLLVISGMPSSS</sequence>
<keyword evidence="2" id="KW-1133">Transmembrane helix</keyword>
<keyword evidence="2" id="KW-0472">Membrane</keyword>
<evidence type="ECO:0000256" key="2">
    <source>
        <dbReference type="SAM" id="Phobius"/>
    </source>
</evidence>
<proteinExistence type="predicted"/>
<reference evidence="3 4" key="1">
    <citation type="submission" date="2023-03" db="EMBL/GenBank/DDBJ databases">
        <title>High-quality genome of Scylla paramamosain provides insights in environmental adaptation.</title>
        <authorList>
            <person name="Zhang L."/>
        </authorList>
    </citation>
    <scope>NUCLEOTIDE SEQUENCE [LARGE SCALE GENOMIC DNA]</scope>
    <source>
        <strain evidence="3">LZ_2023a</strain>
        <tissue evidence="3">Muscle</tissue>
    </source>
</reference>
<evidence type="ECO:0000313" key="4">
    <source>
        <dbReference type="Proteomes" id="UP001487740"/>
    </source>
</evidence>
<protein>
    <submittedName>
        <fullName evidence="3">Uncharacterized protein</fullName>
    </submittedName>
</protein>
<feature type="compositionally biased region" description="Gly residues" evidence="1">
    <location>
        <begin position="48"/>
        <end position="62"/>
    </location>
</feature>
<dbReference type="AlphaFoldDB" id="A0AAW0SF65"/>
<feature type="region of interest" description="Disordered" evidence="1">
    <location>
        <begin position="19"/>
        <end position="68"/>
    </location>
</feature>
<feature type="compositionally biased region" description="Low complexity" evidence="1">
    <location>
        <begin position="30"/>
        <end position="45"/>
    </location>
</feature>
<keyword evidence="2" id="KW-0812">Transmembrane</keyword>
<evidence type="ECO:0000256" key="1">
    <source>
        <dbReference type="SAM" id="MobiDB-lite"/>
    </source>
</evidence>
<dbReference type="Proteomes" id="UP001487740">
    <property type="component" value="Unassembled WGS sequence"/>
</dbReference>
<name>A0AAW0SF65_SCYPA</name>
<keyword evidence="4" id="KW-1185">Reference proteome</keyword>
<feature type="transmembrane region" description="Helical" evidence="2">
    <location>
        <begin position="87"/>
        <end position="110"/>
    </location>
</feature>